<evidence type="ECO:0000256" key="2">
    <source>
        <dbReference type="ARBA" id="ARBA00023125"/>
    </source>
</evidence>
<dbReference type="Proteomes" id="UP001595989">
    <property type="component" value="Unassembled WGS sequence"/>
</dbReference>
<dbReference type="InterPro" id="IPR009057">
    <property type="entry name" value="Homeodomain-like_sf"/>
</dbReference>
<dbReference type="InterPro" id="IPR020449">
    <property type="entry name" value="Tscrpt_reg_AraC-type_HTH"/>
</dbReference>
<dbReference type="InterPro" id="IPR018062">
    <property type="entry name" value="HTH_AraC-typ_CS"/>
</dbReference>
<keyword evidence="1" id="KW-0805">Transcription regulation</keyword>
<dbReference type="PROSITE" id="PS00041">
    <property type="entry name" value="HTH_ARAC_FAMILY_1"/>
    <property type="match status" value="1"/>
</dbReference>
<dbReference type="SMART" id="SM00342">
    <property type="entry name" value="HTH_ARAC"/>
    <property type="match status" value="1"/>
</dbReference>
<dbReference type="SUPFAM" id="SSF46689">
    <property type="entry name" value="Homeodomain-like"/>
    <property type="match status" value="2"/>
</dbReference>
<protein>
    <submittedName>
        <fullName evidence="5">Helix-turn-helix transcriptional regulator</fullName>
    </submittedName>
</protein>
<dbReference type="InterPro" id="IPR018060">
    <property type="entry name" value="HTH_AraC"/>
</dbReference>
<evidence type="ECO:0000259" key="4">
    <source>
        <dbReference type="PROSITE" id="PS01124"/>
    </source>
</evidence>
<sequence>MILAHENGLFLRRDDLLGERNWRNDGCYKMIYSPLGTGKYQTKSQDVEIAAGNFLILNPLEEHRQLQATKEKFLVEVEQSLLSDVAEQLNIKVKQPEFVLMPHKNHHIVQWLSFTRNYIADFPNEMFMENNLVQLAILMLENGPGSHSEELSVVTENLVRVTDALRENYSEDWSLEQMASLAGLSKYRFAHVFKGETGLSPYSWLQLYRLIKSQQLLMRTKASVLSIALNAGFKSISSYNHLFKKVYGKTPTEFRSFYQKNS</sequence>
<name>A0ABV9DJK3_9BACI</name>
<feature type="domain" description="HTH araC/xylS-type" evidence="4">
    <location>
        <begin position="159"/>
        <end position="257"/>
    </location>
</feature>
<evidence type="ECO:0000313" key="5">
    <source>
        <dbReference type="EMBL" id="MFC4559010.1"/>
    </source>
</evidence>
<dbReference type="EMBL" id="JBHSFU010000007">
    <property type="protein sequence ID" value="MFC4559010.1"/>
    <property type="molecule type" value="Genomic_DNA"/>
</dbReference>
<dbReference type="PRINTS" id="PR00032">
    <property type="entry name" value="HTHARAC"/>
</dbReference>
<organism evidence="5 6">
    <name type="scientific">Virgibacillus kekensis</name>
    <dbReference type="NCBI Taxonomy" id="202261"/>
    <lineage>
        <taxon>Bacteria</taxon>
        <taxon>Bacillati</taxon>
        <taxon>Bacillota</taxon>
        <taxon>Bacilli</taxon>
        <taxon>Bacillales</taxon>
        <taxon>Bacillaceae</taxon>
        <taxon>Virgibacillus</taxon>
    </lineage>
</organism>
<accession>A0ABV9DJK3</accession>
<dbReference type="InterPro" id="IPR050204">
    <property type="entry name" value="AraC_XylS_family_regulators"/>
</dbReference>
<gene>
    <name evidence="5" type="ORF">ACFO3D_12480</name>
</gene>
<keyword evidence="2" id="KW-0238">DNA-binding</keyword>
<comment type="caution">
    <text evidence="5">The sequence shown here is derived from an EMBL/GenBank/DDBJ whole genome shotgun (WGS) entry which is preliminary data.</text>
</comment>
<keyword evidence="6" id="KW-1185">Reference proteome</keyword>
<proteinExistence type="predicted"/>
<dbReference type="PROSITE" id="PS01124">
    <property type="entry name" value="HTH_ARAC_FAMILY_2"/>
    <property type="match status" value="1"/>
</dbReference>
<keyword evidence="3" id="KW-0804">Transcription</keyword>
<evidence type="ECO:0000256" key="1">
    <source>
        <dbReference type="ARBA" id="ARBA00023015"/>
    </source>
</evidence>
<dbReference type="PANTHER" id="PTHR46796">
    <property type="entry name" value="HTH-TYPE TRANSCRIPTIONAL ACTIVATOR RHAS-RELATED"/>
    <property type="match status" value="1"/>
</dbReference>
<evidence type="ECO:0000256" key="3">
    <source>
        <dbReference type="ARBA" id="ARBA00023163"/>
    </source>
</evidence>
<evidence type="ECO:0000313" key="6">
    <source>
        <dbReference type="Proteomes" id="UP001595989"/>
    </source>
</evidence>
<reference evidence="6" key="1">
    <citation type="journal article" date="2019" name="Int. J. Syst. Evol. Microbiol.">
        <title>The Global Catalogue of Microorganisms (GCM) 10K type strain sequencing project: providing services to taxonomists for standard genome sequencing and annotation.</title>
        <authorList>
            <consortium name="The Broad Institute Genomics Platform"/>
            <consortium name="The Broad Institute Genome Sequencing Center for Infectious Disease"/>
            <person name="Wu L."/>
            <person name="Ma J."/>
        </authorList>
    </citation>
    <scope>NUCLEOTIDE SEQUENCE [LARGE SCALE GENOMIC DNA]</scope>
    <source>
        <strain evidence="6">CGMCC 4.7426</strain>
    </source>
</reference>
<dbReference type="Pfam" id="PF12833">
    <property type="entry name" value="HTH_18"/>
    <property type="match status" value="1"/>
</dbReference>
<dbReference type="RefSeq" id="WP_390296432.1">
    <property type="nucleotide sequence ID" value="NZ_JBHSFU010000007.1"/>
</dbReference>
<dbReference type="Gene3D" id="1.10.10.60">
    <property type="entry name" value="Homeodomain-like"/>
    <property type="match status" value="2"/>
</dbReference>